<gene>
    <name evidence="9" type="ORF">N5W20_00675</name>
</gene>
<evidence type="ECO:0000256" key="7">
    <source>
        <dbReference type="ARBA" id="ARBA00023136"/>
    </source>
</evidence>
<dbReference type="PANTHER" id="PTHR31611">
    <property type="entry name" value="HIGH-AFFINITY NICKEL TRANSPORT PROTEIN NIC1"/>
    <property type="match status" value="1"/>
</dbReference>
<evidence type="ECO:0000256" key="3">
    <source>
        <dbReference type="ARBA" id="ARBA00022448"/>
    </source>
</evidence>
<keyword evidence="6 8" id="KW-1133">Transmembrane helix</keyword>
<dbReference type="InterPro" id="IPR004688">
    <property type="entry name" value="Ni/Co_transpt"/>
</dbReference>
<evidence type="ECO:0000256" key="8">
    <source>
        <dbReference type="RuleBase" id="RU362101"/>
    </source>
</evidence>
<comment type="similarity">
    <text evidence="2 8">Belongs to the NiCoT transporter (TC 2.A.52) family.</text>
</comment>
<name>A0ABY6GIT6_9PROT</name>
<evidence type="ECO:0000256" key="1">
    <source>
        <dbReference type="ARBA" id="ARBA00004127"/>
    </source>
</evidence>
<feature type="transmembrane region" description="Helical" evidence="8">
    <location>
        <begin position="220"/>
        <end position="243"/>
    </location>
</feature>
<keyword evidence="5 8" id="KW-0812">Transmembrane</keyword>
<evidence type="ECO:0000313" key="9">
    <source>
        <dbReference type="EMBL" id="UYH51431.1"/>
    </source>
</evidence>
<dbReference type="PANTHER" id="PTHR31611:SF0">
    <property type="entry name" value="HIGH-AFFINITY NICKEL TRANSPORT PROTEIN NIC1"/>
    <property type="match status" value="1"/>
</dbReference>
<keyword evidence="4" id="KW-0533">Nickel</keyword>
<reference evidence="9" key="1">
    <citation type="submission" date="2022-10" db="EMBL/GenBank/DDBJ databases">
        <title>Candidatus Kirkpatrella diaphorinas gen. nov., sp. nov., an uncultured endosymbiont identified in a population of Diaphorina citri from Hawaii.</title>
        <authorList>
            <person name="Henry E.M."/>
            <person name="Carlson C.R."/>
            <person name="Kuo Y.-W."/>
        </authorList>
    </citation>
    <scope>NUCLEOTIDE SEQUENCE</scope>
    <source>
        <strain evidence="9">CADCRV1</strain>
    </source>
</reference>
<proteinExistence type="inferred from homology"/>
<dbReference type="Proteomes" id="UP001163831">
    <property type="component" value="Chromosome"/>
</dbReference>
<protein>
    <recommendedName>
        <fullName evidence="8">Nickel/cobalt efflux system</fullName>
    </recommendedName>
</protein>
<accession>A0ABY6GIT6</accession>
<evidence type="ECO:0000256" key="4">
    <source>
        <dbReference type="ARBA" id="ARBA00022596"/>
    </source>
</evidence>
<dbReference type="EMBL" id="CP107052">
    <property type="protein sequence ID" value="UYH51431.1"/>
    <property type="molecule type" value="Genomic_DNA"/>
</dbReference>
<feature type="transmembrane region" description="Helical" evidence="8">
    <location>
        <begin position="106"/>
        <end position="127"/>
    </location>
</feature>
<dbReference type="InterPro" id="IPR011541">
    <property type="entry name" value="Ni/Co_transpt_high_affinity"/>
</dbReference>
<feature type="transmembrane region" description="Helical" evidence="8">
    <location>
        <begin position="64"/>
        <end position="86"/>
    </location>
</feature>
<evidence type="ECO:0000256" key="5">
    <source>
        <dbReference type="ARBA" id="ARBA00022692"/>
    </source>
</evidence>
<dbReference type="RefSeq" id="WP_319807025.1">
    <property type="nucleotide sequence ID" value="NZ_CP107052.1"/>
</dbReference>
<keyword evidence="7 8" id="KW-0472">Membrane</keyword>
<dbReference type="Pfam" id="PF03824">
    <property type="entry name" value="NicO"/>
    <property type="match status" value="1"/>
</dbReference>
<evidence type="ECO:0000256" key="6">
    <source>
        <dbReference type="ARBA" id="ARBA00022989"/>
    </source>
</evidence>
<organism evidence="9 10">
    <name type="scientific">Candidatus Kirkpatrickella diaphorinae</name>
    <dbReference type="NCBI Taxonomy" id="2984322"/>
    <lineage>
        <taxon>Bacteria</taxon>
        <taxon>Pseudomonadati</taxon>
        <taxon>Pseudomonadota</taxon>
        <taxon>Alphaproteobacteria</taxon>
        <taxon>Acetobacterales</taxon>
        <taxon>Acetobacteraceae</taxon>
        <taxon>Candidatus Kirkpatrickella</taxon>
    </lineage>
</organism>
<feature type="transmembrane region" description="Helical" evidence="8">
    <location>
        <begin position="148"/>
        <end position="171"/>
    </location>
</feature>
<feature type="transmembrane region" description="Helical" evidence="8">
    <location>
        <begin position="177"/>
        <end position="199"/>
    </location>
</feature>
<evidence type="ECO:0000313" key="10">
    <source>
        <dbReference type="Proteomes" id="UP001163831"/>
    </source>
</evidence>
<feature type="transmembrane region" description="Helical" evidence="8">
    <location>
        <begin position="255"/>
        <end position="277"/>
    </location>
</feature>
<keyword evidence="10" id="KW-1185">Reference proteome</keyword>
<comment type="subcellular location">
    <subcellularLocation>
        <location evidence="8">Cell membrane</location>
        <topology evidence="8">Multi-pass membrane protein</topology>
    </subcellularLocation>
    <subcellularLocation>
        <location evidence="1">Endomembrane system</location>
        <topology evidence="1">Multi-pass membrane protein</topology>
    </subcellularLocation>
</comment>
<sequence length="293" mass="31699">MVINLFLLNIGLWVLAALTPGIPYAVILLAWTLGLRHALDVDHIAAIDAVSRQMMSRGRPAHRVGLYFSIGHSAVVLTATCIAAWYASSHFLQEGPPLVGNRFSALFSALFLLLIGGANLVSLFRPAQPMQTRKGSGRLMSRVTSPGHMVVVGFLFGLGFDTASEIGLMALTAAQRASVFAVVLIPVIFAAGMMLIDGVDSFLMVKLWSRPTQRVTYRRLVTLVSAAIALFIGGQELLAWGAFKHPVIANLTGWIDAHVTQMGGSIVAAYILLYFLMRRRLAIGGKMRMGSHL</sequence>
<evidence type="ECO:0000256" key="2">
    <source>
        <dbReference type="ARBA" id="ARBA00010892"/>
    </source>
</evidence>
<keyword evidence="3 8" id="KW-0813">Transport</keyword>
<feature type="transmembrane region" description="Helical" evidence="8">
    <location>
        <begin position="6"/>
        <end position="31"/>
    </location>
</feature>